<dbReference type="HOGENOM" id="CLU_016431_0_0_1"/>
<feature type="region of interest" description="Disordered" evidence="7">
    <location>
        <begin position="1"/>
        <end position="87"/>
    </location>
</feature>
<name>A0A061HCX1_9BASI</name>
<reference evidence="10 11" key="1">
    <citation type="journal article" date="2013" name="Plant Cell">
        <title>The transition from a phytopathogenic smut ancestor to an anamorphic biocontrol agent deciphered by comparative whole-genome analysis.</title>
        <authorList>
            <person name="Lefebvre F."/>
            <person name="Joly D.L."/>
            <person name="Labbe C."/>
            <person name="Teichmann B."/>
            <person name="Linning R."/>
            <person name="Belzile F."/>
            <person name="Bakkeren G."/>
            <person name="Belanger R.R."/>
        </authorList>
    </citation>
    <scope>NUCLEOTIDE SEQUENCE [LARGE SCALE GENOMIC DNA]</scope>
    <source>
        <strain evidence="10 11">PF-1</strain>
    </source>
</reference>
<accession>A0A061HCX1</accession>
<dbReference type="GO" id="GO:0008270">
    <property type="term" value="F:zinc ion binding"/>
    <property type="evidence" value="ECO:0007669"/>
    <property type="project" value="UniProtKB-KW"/>
</dbReference>
<dbReference type="SMART" id="SM00066">
    <property type="entry name" value="GAL4"/>
    <property type="match status" value="1"/>
</dbReference>
<evidence type="ECO:0000256" key="2">
    <source>
        <dbReference type="ARBA" id="ARBA00022833"/>
    </source>
</evidence>
<keyword evidence="3" id="KW-0805">Transcription regulation</keyword>
<evidence type="ECO:0000256" key="4">
    <source>
        <dbReference type="ARBA" id="ARBA00023163"/>
    </source>
</evidence>
<dbReference type="AlphaFoldDB" id="A0A061HCX1"/>
<feature type="domain" description="C2H2-type" evidence="9">
    <location>
        <begin position="83"/>
        <end position="112"/>
    </location>
</feature>
<keyword evidence="6" id="KW-0863">Zinc-finger</keyword>
<dbReference type="SUPFAM" id="SSF57701">
    <property type="entry name" value="Zn2/Cys6 DNA-binding domain"/>
    <property type="match status" value="1"/>
</dbReference>
<feature type="compositionally biased region" description="Low complexity" evidence="7">
    <location>
        <begin position="249"/>
        <end position="263"/>
    </location>
</feature>
<evidence type="ECO:0008006" key="12">
    <source>
        <dbReference type="Google" id="ProtNLM"/>
    </source>
</evidence>
<feature type="region of interest" description="Disordered" evidence="7">
    <location>
        <begin position="193"/>
        <end position="339"/>
    </location>
</feature>
<dbReference type="PROSITE" id="PS50157">
    <property type="entry name" value="ZINC_FINGER_C2H2_2"/>
    <property type="match status" value="1"/>
</dbReference>
<dbReference type="PANTHER" id="PTHR47660">
    <property type="entry name" value="TRANSCRIPTION FACTOR WITH C2H2 AND ZN(2)-CYS(6) DNA BINDING DOMAIN (EUROFUNG)-RELATED-RELATED"/>
    <property type="match status" value="1"/>
</dbReference>
<evidence type="ECO:0000256" key="3">
    <source>
        <dbReference type="ARBA" id="ARBA00023015"/>
    </source>
</evidence>
<organism evidence="10 11">
    <name type="scientific">Pseudozyma flocculosa PF-1</name>
    <dbReference type="NCBI Taxonomy" id="1277687"/>
    <lineage>
        <taxon>Eukaryota</taxon>
        <taxon>Fungi</taxon>
        <taxon>Dikarya</taxon>
        <taxon>Basidiomycota</taxon>
        <taxon>Ustilaginomycotina</taxon>
        <taxon>Ustilaginomycetes</taxon>
        <taxon>Ustilaginales</taxon>
        <taxon>Ustilaginaceae</taxon>
        <taxon>Pseudozyma</taxon>
    </lineage>
</organism>
<feature type="compositionally biased region" description="Polar residues" evidence="7">
    <location>
        <begin position="229"/>
        <end position="240"/>
    </location>
</feature>
<dbReference type="Proteomes" id="UP000053664">
    <property type="component" value="Unassembled WGS sequence"/>
</dbReference>
<feature type="compositionally biased region" description="Low complexity" evidence="7">
    <location>
        <begin position="60"/>
        <end position="80"/>
    </location>
</feature>
<dbReference type="InterPro" id="IPR013087">
    <property type="entry name" value="Znf_C2H2_type"/>
</dbReference>
<proteinExistence type="predicted"/>
<evidence type="ECO:0000256" key="6">
    <source>
        <dbReference type="PROSITE-ProRule" id="PRU00042"/>
    </source>
</evidence>
<evidence type="ECO:0000259" key="9">
    <source>
        <dbReference type="PROSITE" id="PS50157"/>
    </source>
</evidence>
<dbReference type="GeneID" id="19316677"/>
<evidence type="ECO:0000256" key="5">
    <source>
        <dbReference type="ARBA" id="ARBA00023242"/>
    </source>
</evidence>
<gene>
    <name evidence="10" type="ORF">PFL1_02558</name>
</gene>
<dbReference type="EMBL" id="KE361629">
    <property type="protein sequence ID" value="EPQ29885.1"/>
    <property type="molecule type" value="Genomic_DNA"/>
</dbReference>
<feature type="compositionally biased region" description="Polar residues" evidence="7">
    <location>
        <begin position="562"/>
        <end position="585"/>
    </location>
</feature>
<dbReference type="GO" id="GO:0000981">
    <property type="term" value="F:DNA-binding transcription factor activity, RNA polymerase II-specific"/>
    <property type="evidence" value="ECO:0007669"/>
    <property type="project" value="InterPro"/>
</dbReference>
<dbReference type="InterPro" id="IPR036864">
    <property type="entry name" value="Zn2-C6_fun-type_DNA-bd_sf"/>
</dbReference>
<dbReference type="PROSITE" id="PS00463">
    <property type="entry name" value="ZN2_CY6_FUNGAL_1"/>
    <property type="match status" value="1"/>
</dbReference>
<sequence>MSTSNAPNAPIYGHPQGAASLSGHDLSLYTSSQASSSSSSLIDPSSDRSSLSGGHGNAFSPRPGSGMRSDRSGPGPSSSSQGFGCPNCGKTFARDDLLRRHLAREARALAQPSFDRQKSCYECARSKARCDLEVPACGRCRSRGKQCAYAPRSGNPNVRKARHGVMVPTTLPGGSMQDASGTMAGMSPMPQGQFGADGNGGQPWAMQSPAFGPGYVKREGEAEYDSTSDSEFGRSWNESYGDQLRLARSMSNSSSSVGSSVGSPQRPYGLSDVPDSAPPAIGHFGFSSNMAQGFQPPARTESPHSYGEVPLGPSASVHAMHGGSASRSSGFSRTNTGSIVTNMDKQGARYAQDEGEETPIVRVTNSFAQATGLEPRDPHDPSTSHHLTTPGGRQKATSLPHPGDGHTLGDSDMSDGWNPRMTHVPSQAVRLGPPTHPGQSLMPPPPQPPSLITSNLARTGSQMMFPSPVRPSLFTNGLDLSGWLEEPVVPSPLYRMGPGFHSTQFMPFTGMSGGMLQSPIVEAPISARFAASLAQLVGASSATADGIGNVQAGTAGNGESAPGTNPAQPSLQTNVGVGPNRSLSDPSGAAAASRFDQDGTLPQQGAELPTAKQCWTAPEQSGEVKASLAQLSAACFVSVPSFLALNDPAAPCPPNIHRRWLLEFRNTQLSLLANARCVLAGYFVRLPASEGFVWKLIADQIKAIIVGSVGLCGSDTSEVEVLSAVSALWMYLVLLIFTDDAACTQHVDSELLDSGLCALSELSQNLSARLRSGASAGAASEGSGAGDASTASEADFAAFSQSETTIRNLFAVYSLLVLQRFRENGHLLKDKLVGCDLVLDIPLPAGAAEFEASDEEQWRAERTKAAEALRKAECPSTRPTLRHLLAARKSMASQDVQQQQQSEQEPAWVKAYFDGQDAFTNIVLSVALALDVDREAVSV</sequence>
<dbReference type="OrthoDB" id="1405595at2759"/>
<feature type="domain" description="Zn(2)-C6 fungal-type" evidence="8">
    <location>
        <begin position="119"/>
        <end position="149"/>
    </location>
</feature>
<dbReference type="eggNOG" id="ENOG502RYIQ">
    <property type="taxonomic scope" value="Eukaryota"/>
</dbReference>
<dbReference type="PROSITE" id="PS50048">
    <property type="entry name" value="ZN2_CY6_FUNGAL_2"/>
    <property type="match status" value="1"/>
</dbReference>
<evidence type="ECO:0000313" key="11">
    <source>
        <dbReference type="Proteomes" id="UP000053664"/>
    </source>
</evidence>
<keyword evidence="5" id="KW-0539">Nucleus</keyword>
<protein>
    <recommendedName>
        <fullName evidence="12">Zn(2)-C6 fungal-type domain-containing protein</fullName>
    </recommendedName>
</protein>
<evidence type="ECO:0000259" key="8">
    <source>
        <dbReference type="PROSITE" id="PS50048"/>
    </source>
</evidence>
<evidence type="ECO:0000313" key="10">
    <source>
        <dbReference type="EMBL" id="EPQ29885.1"/>
    </source>
</evidence>
<feature type="compositionally biased region" description="Low complexity" evidence="7">
    <location>
        <begin position="322"/>
        <end position="333"/>
    </location>
</feature>
<feature type="region of interest" description="Disordered" evidence="7">
    <location>
        <begin position="371"/>
        <end position="418"/>
    </location>
</feature>
<feature type="region of interest" description="Disordered" evidence="7">
    <location>
        <begin position="550"/>
        <end position="594"/>
    </location>
</feature>
<dbReference type="InterPro" id="IPR001138">
    <property type="entry name" value="Zn2Cys6_DnaBD"/>
</dbReference>
<dbReference type="Pfam" id="PF00172">
    <property type="entry name" value="Zn_clus"/>
    <property type="match status" value="1"/>
</dbReference>
<dbReference type="RefSeq" id="XP_007878265.1">
    <property type="nucleotide sequence ID" value="XM_007880074.1"/>
</dbReference>
<feature type="compositionally biased region" description="Low complexity" evidence="7">
    <location>
        <begin position="25"/>
        <end position="52"/>
    </location>
</feature>
<dbReference type="PANTHER" id="PTHR47660:SF2">
    <property type="entry name" value="TRANSCRIPTION FACTOR WITH C2H2 AND ZN(2)-CYS(6) DNA BINDING DOMAIN (EUROFUNG)"/>
    <property type="match status" value="1"/>
</dbReference>
<dbReference type="Gene3D" id="4.10.240.10">
    <property type="entry name" value="Zn(2)-C6 fungal-type DNA-binding domain"/>
    <property type="match status" value="1"/>
</dbReference>
<evidence type="ECO:0000256" key="1">
    <source>
        <dbReference type="ARBA" id="ARBA00022723"/>
    </source>
</evidence>
<feature type="compositionally biased region" description="Basic and acidic residues" evidence="7">
    <location>
        <begin position="374"/>
        <end position="383"/>
    </location>
</feature>
<keyword evidence="1" id="KW-0479">Metal-binding</keyword>
<dbReference type="CDD" id="cd00067">
    <property type="entry name" value="GAL4"/>
    <property type="match status" value="1"/>
</dbReference>
<keyword evidence="2" id="KW-0862">Zinc</keyword>
<keyword evidence="4" id="KW-0804">Transcription</keyword>
<evidence type="ECO:0000256" key="7">
    <source>
        <dbReference type="SAM" id="MobiDB-lite"/>
    </source>
</evidence>
<dbReference type="KEGG" id="pfp:PFL1_02558"/>